<proteinExistence type="predicted"/>
<reference evidence="1 2" key="1">
    <citation type="journal article" date="2011" name="J. Bacteriol.">
        <title>Genome Sequence of the Probiotic Strain Bifidobacterium animalis subsp. lactis CNCM I-2494.</title>
        <authorList>
            <person name="Chervaux C."/>
            <person name="Grimaldi C."/>
            <person name="Bolotin A."/>
            <person name="Quinquis B."/>
            <person name="Legrain-Raspaud S."/>
            <person name="van Hylckama Vlieg J.E."/>
            <person name="Denariaz G."/>
            <person name="Smokvina T."/>
        </authorList>
    </citation>
    <scope>NUCLEOTIDE SEQUENCE [LARGE SCALE GENOMIC DNA]</scope>
    <source>
        <strain evidence="1 2">CNCM I-2494</strain>
    </source>
</reference>
<sequence>MDGLLDVRRGLSPPYPHLGICVPMDFDDATVH</sequence>
<dbReference type="Proteomes" id="UP000008394">
    <property type="component" value="Chromosome"/>
</dbReference>
<protein>
    <submittedName>
        <fullName evidence="1">Uncharacterized protein</fullName>
    </submittedName>
</protein>
<evidence type="ECO:0000313" key="1">
    <source>
        <dbReference type="EMBL" id="AEK30326.1"/>
    </source>
</evidence>
<dbReference type="KEGG" id="bnm:BALAC2494_02030"/>
<dbReference type="AlphaFoldDB" id="A0A806FNZ4"/>
<organism evidence="1 2">
    <name type="scientific">Bifidobacterium animalis subsp. lactis CNCM I-2494</name>
    <dbReference type="NCBI Taxonomy" id="1042403"/>
    <lineage>
        <taxon>Bacteria</taxon>
        <taxon>Bacillati</taxon>
        <taxon>Actinomycetota</taxon>
        <taxon>Actinomycetes</taxon>
        <taxon>Bifidobacteriales</taxon>
        <taxon>Bifidobacteriaceae</taxon>
        <taxon>Bifidobacterium</taxon>
    </lineage>
</organism>
<evidence type="ECO:0000313" key="2">
    <source>
        <dbReference type="Proteomes" id="UP000008394"/>
    </source>
</evidence>
<gene>
    <name evidence="1" type="ORF">BALAC2494_02030</name>
</gene>
<accession>A0A806FNZ4</accession>
<dbReference type="EMBL" id="CP002915">
    <property type="protein sequence ID" value="AEK30326.1"/>
    <property type="molecule type" value="Genomic_DNA"/>
</dbReference>
<name>A0A806FNZ4_BIFAN</name>